<dbReference type="PANTHER" id="PTHR33490">
    <property type="entry name" value="BLR5614 PROTEIN-RELATED"/>
    <property type="match status" value="1"/>
</dbReference>
<keyword evidence="4" id="KW-1185">Reference proteome</keyword>
<evidence type="ECO:0000313" key="3">
    <source>
        <dbReference type="EMBL" id="QJQ33181.1"/>
    </source>
</evidence>
<dbReference type="Pfam" id="PF01841">
    <property type="entry name" value="Transglut_core"/>
    <property type="match status" value="1"/>
</dbReference>
<reference evidence="3 4" key="1">
    <citation type="submission" date="2020-01" db="EMBL/GenBank/DDBJ databases">
        <title>Sphingomonas sp. strain CSW-10.</title>
        <authorList>
            <person name="Chen W.-M."/>
        </authorList>
    </citation>
    <scope>NUCLEOTIDE SEQUENCE [LARGE SCALE GENOMIC DNA]</scope>
    <source>
        <strain evidence="3 4">CSW-10</strain>
    </source>
</reference>
<gene>
    <name evidence="3" type="ORF">GV829_12650</name>
</gene>
<proteinExistence type="predicted"/>
<dbReference type="Pfam" id="PF08379">
    <property type="entry name" value="Bact_transglu_N"/>
    <property type="match status" value="1"/>
</dbReference>
<dbReference type="AlphaFoldDB" id="A0A6M4B1B7"/>
<evidence type="ECO:0000313" key="4">
    <source>
        <dbReference type="Proteomes" id="UP000503018"/>
    </source>
</evidence>
<protein>
    <submittedName>
        <fullName evidence="3">Transglutaminase family protein</fullName>
    </submittedName>
</protein>
<dbReference type="InterPro" id="IPR013589">
    <property type="entry name" value="Bac_transglu_N"/>
</dbReference>
<dbReference type="PANTHER" id="PTHR33490:SF6">
    <property type="entry name" value="SLL1049 PROTEIN"/>
    <property type="match status" value="1"/>
</dbReference>
<dbReference type="RefSeq" id="WP_169947178.1">
    <property type="nucleotide sequence ID" value="NZ_CP053015.1"/>
</dbReference>
<organism evidence="3 4">
    <name type="scientific">Sphingomonas lacunae</name>
    <dbReference type="NCBI Taxonomy" id="2698828"/>
    <lineage>
        <taxon>Bacteria</taxon>
        <taxon>Pseudomonadati</taxon>
        <taxon>Pseudomonadota</taxon>
        <taxon>Alphaproteobacteria</taxon>
        <taxon>Sphingomonadales</taxon>
        <taxon>Sphingomonadaceae</taxon>
        <taxon>Sphingomonas</taxon>
    </lineage>
</organism>
<dbReference type="Gene3D" id="3.10.620.30">
    <property type="match status" value="1"/>
</dbReference>
<dbReference type="KEGG" id="slan:GV829_12650"/>
<evidence type="ECO:0000256" key="1">
    <source>
        <dbReference type="SAM" id="MobiDB-lite"/>
    </source>
</evidence>
<dbReference type="Proteomes" id="UP000503018">
    <property type="component" value="Chromosome"/>
</dbReference>
<dbReference type="InterPro" id="IPR002931">
    <property type="entry name" value="Transglutaminase-like"/>
</dbReference>
<feature type="domain" description="Transglutaminase-like" evidence="2">
    <location>
        <begin position="174"/>
        <end position="239"/>
    </location>
</feature>
<sequence length="307" mass="33035">MKSGRRIISEARSTPPRRLRLLVSHSTAYHYPMGASRLQLVLRLWPEPHAGQVVRKWQVTVNDEVVQPGARTGHGDRCALWSAAAAPGDVVIAASGIIETEDRSGLVTGLTVRPNPAIFLRETDQTRADKAIRDLAPPPGQDRIPWLHSLMATIKDRLPYVSGATTVETTAMEALKAGGGVCQDHAHLFIAAARAHGVPARYVCGYMLAGEGEQDLHETHAWAEAWVDGLGWTAFDPSTGLCPTERYIRMSTGLDAFDASPIRGHATGGGSVGVHADVRIAPSAGHGTGEGEMEARLRAQQQQSQQQ</sequence>
<feature type="region of interest" description="Disordered" evidence="1">
    <location>
        <begin position="282"/>
        <end position="307"/>
    </location>
</feature>
<dbReference type="SUPFAM" id="SSF54001">
    <property type="entry name" value="Cysteine proteinases"/>
    <property type="match status" value="1"/>
</dbReference>
<evidence type="ECO:0000259" key="2">
    <source>
        <dbReference type="SMART" id="SM00460"/>
    </source>
</evidence>
<dbReference type="SMART" id="SM00460">
    <property type="entry name" value="TGc"/>
    <property type="match status" value="1"/>
</dbReference>
<name>A0A6M4B1B7_9SPHN</name>
<dbReference type="EMBL" id="CP053015">
    <property type="protein sequence ID" value="QJQ33181.1"/>
    <property type="molecule type" value="Genomic_DNA"/>
</dbReference>
<dbReference type="InterPro" id="IPR038765">
    <property type="entry name" value="Papain-like_cys_pep_sf"/>
</dbReference>
<accession>A0A6M4B1B7</accession>